<organism evidence="2 3">
    <name type="scientific">Phytophthora palmivora</name>
    <dbReference type="NCBI Taxonomy" id="4796"/>
    <lineage>
        <taxon>Eukaryota</taxon>
        <taxon>Sar</taxon>
        <taxon>Stramenopiles</taxon>
        <taxon>Oomycota</taxon>
        <taxon>Peronosporomycetes</taxon>
        <taxon>Peronosporales</taxon>
        <taxon>Peronosporaceae</taxon>
        <taxon>Phytophthora</taxon>
    </lineage>
</organism>
<dbReference type="GO" id="GO:0015074">
    <property type="term" value="P:DNA integration"/>
    <property type="evidence" value="ECO:0007669"/>
    <property type="project" value="InterPro"/>
</dbReference>
<accession>A0A2P4YTU0</accession>
<dbReference type="InterPro" id="IPR013762">
    <property type="entry name" value="Integrase-like_cat_sf"/>
</dbReference>
<protein>
    <submittedName>
        <fullName evidence="2">Uncharacterized protein</fullName>
    </submittedName>
</protein>
<evidence type="ECO:0000313" key="3">
    <source>
        <dbReference type="Proteomes" id="UP000237271"/>
    </source>
</evidence>
<comment type="caution">
    <text evidence="2">The sequence shown here is derived from an EMBL/GenBank/DDBJ whole genome shotgun (WGS) entry which is preliminary data.</text>
</comment>
<dbReference type="GO" id="GO:0003677">
    <property type="term" value="F:DNA binding"/>
    <property type="evidence" value="ECO:0007669"/>
    <property type="project" value="InterPro"/>
</dbReference>
<dbReference type="AlphaFoldDB" id="A0A2P4YTU0"/>
<evidence type="ECO:0000256" key="1">
    <source>
        <dbReference type="SAM" id="MobiDB-lite"/>
    </source>
</evidence>
<sequence>MGFDELKPGNTKRAKDTAVTAFKAFVKSEHVEFDYVKQCIEQDATGKCFVSVLDKFGMYLAFNEGKKGKPLAQNTAMQYFRQSKMWLFELFPVQRHIVEAKLLSMGKTLDSFCMKRDGKVVNKTPPCSKSDLKKMMLYLYEKASSASDYQDKAFLCLLWYPFGRASDLSLVRKQNLSVDAGKVFFVRFIRMKTSEEQGLSLFPDADFVTCLLHAVAMAIITQTAPAVALIDNLADVPVATAVNLSPSTSLLEALNHPKEFAAPEPSASFRRGGAQHVNGCDGLTQRWIFDRENHKVSKALSGYDTETKVKALDLKPFDTETQEKITDVQRLLFTTCYRMESAKYNLSQQVLDVLTAYLILHYPLMKKLQADGQAVRRLQSAAVNAGASVTELLAWSSHLAVCQATIPESSQEQETAPITEQSNQSKIIDH</sequence>
<name>A0A2P4YTU0_9STRA</name>
<proteinExistence type="predicted"/>
<dbReference type="OrthoDB" id="79176at2759"/>
<keyword evidence="3" id="KW-1185">Reference proteome</keyword>
<evidence type="ECO:0000313" key="2">
    <source>
        <dbReference type="EMBL" id="POM81222.1"/>
    </source>
</evidence>
<dbReference type="EMBL" id="NCKW01000134">
    <property type="protein sequence ID" value="POM81222.1"/>
    <property type="molecule type" value="Genomic_DNA"/>
</dbReference>
<dbReference type="Proteomes" id="UP000237271">
    <property type="component" value="Unassembled WGS sequence"/>
</dbReference>
<dbReference type="GO" id="GO:0006310">
    <property type="term" value="P:DNA recombination"/>
    <property type="evidence" value="ECO:0007669"/>
    <property type="project" value="InterPro"/>
</dbReference>
<dbReference type="Gene3D" id="1.10.443.10">
    <property type="entry name" value="Intergrase catalytic core"/>
    <property type="match status" value="1"/>
</dbReference>
<reference evidence="2 3" key="1">
    <citation type="journal article" date="2017" name="Genome Biol. Evol.">
        <title>Phytophthora megakarya and P. palmivora, closely related causal agents of cacao black pod rot, underwent increases in genome sizes and gene numbers by different mechanisms.</title>
        <authorList>
            <person name="Ali S.S."/>
            <person name="Shao J."/>
            <person name="Lary D.J."/>
            <person name="Kronmiller B."/>
            <person name="Shen D."/>
            <person name="Strem M.D."/>
            <person name="Amoako-Attah I."/>
            <person name="Akrofi A.Y."/>
            <person name="Begoude B.A."/>
            <person name="Ten Hoopen G.M."/>
            <person name="Coulibaly K."/>
            <person name="Kebe B.I."/>
            <person name="Melnick R.L."/>
            <person name="Guiltinan M.J."/>
            <person name="Tyler B.M."/>
            <person name="Meinhardt L.W."/>
            <person name="Bailey B.A."/>
        </authorList>
    </citation>
    <scope>NUCLEOTIDE SEQUENCE [LARGE SCALE GENOMIC DNA]</scope>
    <source>
        <strain evidence="3">sbr112.9</strain>
    </source>
</reference>
<gene>
    <name evidence="2" type="ORF">PHPALM_840</name>
</gene>
<feature type="region of interest" description="Disordered" evidence="1">
    <location>
        <begin position="408"/>
        <end position="430"/>
    </location>
</feature>